<gene>
    <name evidence="1" type="ORF">I7I52_06364</name>
</gene>
<dbReference type="VEuPathDB" id="FungiDB:I7I52_06364"/>
<reference evidence="1 2" key="1">
    <citation type="submission" date="2021-01" db="EMBL/GenBank/DDBJ databases">
        <title>Chromosome-level genome assembly of a human fungal pathogen reveals clustering of transcriptionally co-regulated genes.</title>
        <authorList>
            <person name="Voorhies M."/>
            <person name="Cohen S."/>
            <person name="Shea T.P."/>
            <person name="Petrus S."/>
            <person name="Munoz J.F."/>
            <person name="Poplawski S."/>
            <person name="Goldman W.E."/>
            <person name="Michael T."/>
            <person name="Cuomo C.A."/>
            <person name="Sil A."/>
            <person name="Beyhan S."/>
        </authorList>
    </citation>
    <scope>NUCLEOTIDE SEQUENCE [LARGE SCALE GENOMIC DNA]</scope>
    <source>
        <strain evidence="1 2">G184AR</strain>
    </source>
</reference>
<comment type="caution">
    <text evidence="1">The sequence shown here is derived from an EMBL/GenBank/DDBJ whole genome shotgun (WGS) entry which is preliminary data.</text>
</comment>
<evidence type="ECO:0000313" key="2">
    <source>
        <dbReference type="Proteomes" id="UP000670092"/>
    </source>
</evidence>
<dbReference type="Proteomes" id="UP000670092">
    <property type="component" value="Unassembled WGS sequence"/>
</dbReference>
<protein>
    <submittedName>
        <fullName evidence="1">Uncharacterized protein</fullName>
    </submittedName>
</protein>
<accession>A0A8H7YP45</accession>
<sequence>MIRVEIDMDLRLSPHLQKCIRQWFMERGREGGGERGRWDIHPVQYTEYIGFLFAILFRQNENRGLPPQAGIH</sequence>
<dbReference type="EMBL" id="JAEVHI010000003">
    <property type="protein sequence ID" value="KAG5295929.1"/>
    <property type="molecule type" value="Genomic_DNA"/>
</dbReference>
<proteinExistence type="predicted"/>
<dbReference type="AlphaFoldDB" id="A0A8H7YP45"/>
<organism evidence="1 2">
    <name type="scientific">Ajellomyces capsulatus</name>
    <name type="common">Darling's disease fungus</name>
    <name type="synonym">Histoplasma capsulatum</name>
    <dbReference type="NCBI Taxonomy" id="5037"/>
    <lineage>
        <taxon>Eukaryota</taxon>
        <taxon>Fungi</taxon>
        <taxon>Dikarya</taxon>
        <taxon>Ascomycota</taxon>
        <taxon>Pezizomycotina</taxon>
        <taxon>Eurotiomycetes</taxon>
        <taxon>Eurotiomycetidae</taxon>
        <taxon>Onygenales</taxon>
        <taxon>Ajellomycetaceae</taxon>
        <taxon>Histoplasma</taxon>
    </lineage>
</organism>
<name>A0A8H7YP45_AJECA</name>
<evidence type="ECO:0000313" key="1">
    <source>
        <dbReference type="EMBL" id="KAG5295929.1"/>
    </source>
</evidence>